<dbReference type="EMBL" id="UINC01000257">
    <property type="protein sequence ID" value="SUZ52129.1"/>
    <property type="molecule type" value="Genomic_DNA"/>
</dbReference>
<reference evidence="2" key="1">
    <citation type="submission" date="2018-05" db="EMBL/GenBank/DDBJ databases">
        <authorList>
            <person name="Lanie J.A."/>
            <person name="Ng W.-L."/>
            <person name="Kazmierczak K.M."/>
            <person name="Andrzejewski T.M."/>
            <person name="Davidsen T.M."/>
            <person name="Wayne K.J."/>
            <person name="Tettelin H."/>
            <person name="Glass J.I."/>
            <person name="Rusch D."/>
            <person name="Podicherti R."/>
            <person name="Tsui H.-C.T."/>
            <person name="Winkler M.E."/>
        </authorList>
    </citation>
    <scope>NUCLEOTIDE SEQUENCE</scope>
</reference>
<gene>
    <name evidence="2" type="ORF">METZ01_LOCUS4983</name>
</gene>
<dbReference type="PANTHER" id="PTHR10625:SF10">
    <property type="entry name" value="HISTONE DEACETYLASE HDAC1"/>
    <property type="match status" value="1"/>
</dbReference>
<sequence length="315" mass="34818">MNTGFYTNPIYLEHDTGSHPENANRLRAIQEKLESEGLLERLILQSGRSATSQELKLLHSEKLISAVEAAAESGARTLHTPDCIISAQTFNAAAHAVGSVLDGVIEVAERRLDNAFCAVRPPGHHAENDSAMGFCFFNNIALAAEFLTREMGFKRVLIFDFDVHHGNGTQHFFEERADIFFASIHQDPRTSFPGTGFAHERGSGGGAGFTLNVPVPPGMGDEEYLQIFYDQVQPKLEEYKPDFVLVSAGFDAHRDDPLASLNLTERTFRELTRELKQLAEQYAGGRIMSLLEGGYDLNALSSCVQEHLLILHAED</sequence>
<dbReference type="CDD" id="cd09992">
    <property type="entry name" value="HDAC_classII"/>
    <property type="match status" value="1"/>
</dbReference>
<protein>
    <recommendedName>
        <fullName evidence="1">Histone deacetylase domain-containing protein</fullName>
    </recommendedName>
</protein>
<dbReference type="Gene3D" id="3.40.800.20">
    <property type="entry name" value="Histone deacetylase domain"/>
    <property type="match status" value="1"/>
</dbReference>
<dbReference type="SUPFAM" id="SSF52768">
    <property type="entry name" value="Arginase/deacetylase"/>
    <property type="match status" value="1"/>
</dbReference>
<dbReference type="PANTHER" id="PTHR10625">
    <property type="entry name" value="HISTONE DEACETYLASE HDAC1-RELATED"/>
    <property type="match status" value="1"/>
</dbReference>
<dbReference type="InterPro" id="IPR000286">
    <property type="entry name" value="HDACs"/>
</dbReference>
<proteinExistence type="predicted"/>
<evidence type="ECO:0000259" key="1">
    <source>
        <dbReference type="Pfam" id="PF00850"/>
    </source>
</evidence>
<organism evidence="2">
    <name type="scientific">marine metagenome</name>
    <dbReference type="NCBI Taxonomy" id="408172"/>
    <lineage>
        <taxon>unclassified sequences</taxon>
        <taxon>metagenomes</taxon>
        <taxon>ecological metagenomes</taxon>
    </lineage>
</organism>
<feature type="domain" description="Histone deacetylase" evidence="1">
    <location>
        <begin position="19"/>
        <end position="309"/>
    </location>
</feature>
<dbReference type="InterPro" id="IPR023696">
    <property type="entry name" value="Ureohydrolase_dom_sf"/>
</dbReference>
<dbReference type="Pfam" id="PF00850">
    <property type="entry name" value="Hist_deacetyl"/>
    <property type="match status" value="1"/>
</dbReference>
<dbReference type="AlphaFoldDB" id="A0A381NCF4"/>
<dbReference type="GO" id="GO:0004407">
    <property type="term" value="F:histone deacetylase activity"/>
    <property type="evidence" value="ECO:0007669"/>
    <property type="project" value="TreeGrafter"/>
</dbReference>
<dbReference type="InterPro" id="IPR037138">
    <property type="entry name" value="His_deacetylse_dom_sf"/>
</dbReference>
<dbReference type="GO" id="GO:0040029">
    <property type="term" value="P:epigenetic regulation of gene expression"/>
    <property type="evidence" value="ECO:0007669"/>
    <property type="project" value="TreeGrafter"/>
</dbReference>
<name>A0A381NCF4_9ZZZZ</name>
<dbReference type="InterPro" id="IPR023801">
    <property type="entry name" value="His_deacetylse_dom"/>
</dbReference>
<accession>A0A381NCF4</accession>
<dbReference type="PRINTS" id="PR01270">
    <property type="entry name" value="HDASUPER"/>
</dbReference>
<evidence type="ECO:0000313" key="2">
    <source>
        <dbReference type="EMBL" id="SUZ52129.1"/>
    </source>
</evidence>